<reference evidence="3" key="1">
    <citation type="submission" date="2019-12" db="EMBL/GenBank/DDBJ databases">
        <title>High-Quality draft genome sequences of three cyanobacteria isolated from the limestone walls of the Old Cathedral of Coimbra.</title>
        <authorList>
            <person name="Tiago I."/>
            <person name="Soares F."/>
            <person name="Portugal A."/>
        </authorList>
    </citation>
    <scope>NUCLEOTIDE SEQUENCE</scope>
    <source>
        <strain evidence="3">A</strain>
    </source>
</reference>
<sequence length="76" mass="8081">MNRNLGDVFGQLVPGFDPPNGIGSSTGFQSLRGRAISVLIDGVPLSDNSGLSRQPRTIDPAAIKRVEIVRGQSTLY</sequence>
<dbReference type="AlphaFoldDB" id="A0A8J7Z7E6"/>
<accession>A0A8J7Z7E6</accession>
<dbReference type="EMBL" id="WVIE01000005">
    <property type="protein sequence ID" value="NDJ16890.1"/>
    <property type="molecule type" value="Genomic_DNA"/>
</dbReference>
<comment type="caution">
    <text evidence="3">The sequence shown here is derived from an EMBL/GenBank/DDBJ whole genome shotgun (WGS) entry which is preliminary data.</text>
</comment>
<organism evidence="3 4">
    <name type="scientific">Myxacorys almedinensis A</name>
    <dbReference type="NCBI Taxonomy" id="2690445"/>
    <lineage>
        <taxon>Bacteria</taxon>
        <taxon>Bacillati</taxon>
        <taxon>Cyanobacteriota</taxon>
        <taxon>Cyanophyceae</taxon>
        <taxon>Leptolyngbyales</taxon>
        <taxon>Leptolyngbyaceae</taxon>
        <taxon>Myxacorys</taxon>
        <taxon>Myxacorys almedinensis</taxon>
    </lineage>
</organism>
<gene>
    <name evidence="3" type="ORF">GS601_06230</name>
</gene>
<dbReference type="InterPro" id="IPR039426">
    <property type="entry name" value="TonB-dep_rcpt-like"/>
</dbReference>
<keyword evidence="4" id="KW-1185">Reference proteome</keyword>
<dbReference type="PROSITE" id="PS52016">
    <property type="entry name" value="TONB_DEPENDENT_REC_3"/>
    <property type="match status" value="1"/>
</dbReference>
<dbReference type="InterPro" id="IPR037066">
    <property type="entry name" value="Plug_dom_sf"/>
</dbReference>
<dbReference type="Pfam" id="PF07715">
    <property type="entry name" value="Plug"/>
    <property type="match status" value="1"/>
</dbReference>
<evidence type="ECO:0000313" key="4">
    <source>
        <dbReference type="Proteomes" id="UP000646053"/>
    </source>
</evidence>
<feature type="domain" description="TonB-dependent receptor plug" evidence="2">
    <location>
        <begin position="2"/>
        <end position="75"/>
    </location>
</feature>
<dbReference type="GO" id="GO:0009279">
    <property type="term" value="C:cell outer membrane"/>
    <property type="evidence" value="ECO:0007669"/>
    <property type="project" value="UniProtKB-SubCell"/>
</dbReference>
<keyword evidence="3" id="KW-0675">Receptor</keyword>
<name>A0A8J7Z7E6_9CYAN</name>
<keyword evidence="1" id="KW-0998">Cell outer membrane</keyword>
<comment type="similarity">
    <text evidence="1">Belongs to the TonB-dependent receptor family.</text>
</comment>
<dbReference type="Gene3D" id="2.170.130.10">
    <property type="entry name" value="TonB-dependent receptor, plug domain"/>
    <property type="match status" value="1"/>
</dbReference>
<keyword evidence="1" id="KW-0472">Membrane</keyword>
<comment type="subcellular location">
    <subcellularLocation>
        <location evidence="1">Cell outer membrane</location>
        <topology evidence="1">Multi-pass membrane protein</topology>
    </subcellularLocation>
</comment>
<evidence type="ECO:0000313" key="3">
    <source>
        <dbReference type="EMBL" id="NDJ16890.1"/>
    </source>
</evidence>
<protein>
    <submittedName>
        <fullName evidence="3">TonB-dependent receptor plug domain-containing protein</fullName>
    </submittedName>
</protein>
<evidence type="ECO:0000256" key="1">
    <source>
        <dbReference type="PROSITE-ProRule" id="PRU01360"/>
    </source>
</evidence>
<evidence type="ECO:0000259" key="2">
    <source>
        <dbReference type="Pfam" id="PF07715"/>
    </source>
</evidence>
<keyword evidence="1" id="KW-0812">Transmembrane</keyword>
<dbReference type="SUPFAM" id="SSF56935">
    <property type="entry name" value="Porins"/>
    <property type="match status" value="1"/>
</dbReference>
<dbReference type="InterPro" id="IPR012910">
    <property type="entry name" value="Plug_dom"/>
</dbReference>
<dbReference type="Proteomes" id="UP000646053">
    <property type="component" value="Unassembled WGS sequence"/>
</dbReference>
<proteinExistence type="inferred from homology"/>
<keyword evidence="1" id="KW-0813">Transport</keyword>
<keyword evidence="1" id="KW-1134">Transmembrane beta strand</keyword>